<reference evidence="2" key="1">
    <citation type="submission" date="2021-03" db="EMBL/GenBank/DDBJ databases">
        <authorList>
            <person name="So Y."/>
        </authorList>
    </citation>
    <scope>NUCLEOTIDE SEQUENCE</scope>
    <source>
        <strain evidence="2">SG15</strain>
    </source>
</reference>
<accession>A0A940N307</accession>
<organism evidence="2 3">
    <name type="scientific">Roseomonas indoligenes</name>
    <dbReference type="NCBI Taxonomy" id="2820811"/>
    <lineage>
        <taxon>Bacteria</taxon>
        <taxon>Pseudomonadati</taxon>
        <taxon>Pseudomonadota</taxon>
        <taxon>Alphaproteobacteria</taxon>
        <taxon>Acetobacterales</taxon>
        <taxon>Roseomonadaceae</taxon>
        <taxon>Roseomonas</taxon>
    </lineage>
</organism>
<evidence type="ECO:0000313" key="3">
    <source>
        <dbReference type="Proteomes" id="UP000677537"/>
    </source>
</evidence>
<dbReference type="EMBL" id="JAGIZA010000022">
    <property type="protein sequence ID" value="MBP0495825.1"/>
    <property type="molecule type" value="Genomic_DNA"/>
</dbReference>
<sequence length="81" mass="8460">MCDVAAPISSGATIFSRQVRAERPAAAPAHRRSPAARPAPRKPVEQAAQADAPAPEAEAVLYPAVHFCISPAGASRPVRYT</sequence>
<dbReference type="AlphaFoldDB" id="A0A940N307"/>
<gene>
    <name evidence="2" type="ORF">J5Y10_23780</name>
</gene>
<name>A0A940N307_9PROT</name>
<protein>
    <submittedName>
        <fullName evidence="2">Uncharacterized protein</fullName>
    </submittedName>
</protein>
<comment type="caution">
    <text evidence="2">The sequence shown here is derived from an EMBL/GenBank/DDBJ whole genome shotgun (WGS) entry which is preliminary data.</text>
</comment>
<feature type="region of interest" description="Disordered" evidence="1">
    <location>
        <begin position="17"/>
        <end position="53"/>
    </location>
</feature>
<proteinExistence type="predicted"/>
<keyword evidence="3" id="KW-1185">Reference proteome</keyword>
<dbReference type="RefSeq" id="WP_209376621.1">
    <property type="nucleotide sequence ID" value="NZ_JAGIZA010000022.1"/>
</dbReference>
<evidence type="ECO:0000313" key="2">
    <source>
        <dbReference type="EMBL" id="MBP0495825.1"/>
    </source>
</evidence>
<dbReference type="Proteomes" id="UP000677537">
    <property type="component" value="Unassembled WGS sequence"/>
</dbReference>
<evidence type="ECO:0000256" key="1">
    <source>
        <dbReference type="SAM" id="MobiDB-lite"/>
    </source>
</evidence>